<dbReference type="Proteomes" id="UP001439008">
    <property type="component" value="Unassembled WGS sequence"/>
</dbReference>
<comment type="caution">
    <text evidence="1">The sequence shown here is derived from an EMBL/GenBank/DDBJ whole genome shotgun (WGS) entry which is preliminary data.</text>
</comment>
<proteinExistence type="predicted"/>
<evidence type="ECO:0000313" key="1">
    <source>
        <dbReference type="EMBL" id="MES1918371.1"/>
    </source>
</evidence>
<protein>
    <submittedName>
        <fullName evidence="1">Uncharacterized protein</fullName>
    </submittedName>
</protein>
<dbReference type="EMBL" id="JBDODL010000049">
    <property type="protein sequence ID" value="MES1918371.1"/>
    <property type="molecule type" value="Genomic_DNA"/>
</dbReference>
<name>A0ABV2AFB3_9EUKA</name>
<evidence type="ECO:0000313" key="2">
    <source>
        <dbReference type="Proteomes" id="UP001439008"/>
    </source>
</evidence>
<organism evidence="1 2">
    <name type="scientific">Bonamia ostreae</name>
    <dbReference type="NCBI Taxonomy" id="126728"/>
    <lineage>
        <taxon>Eukaryota</taxon>
        <taxon>Sar</taxon>
        <taxon>Rhizaria</taxon>
        <taxon>Endomyxa</taxon>
        <taxon>Ascetosporea</taxon>
        <taxon>Haplosporida</taxon>
        <taxon>Bonamia</taxon>
    </lineage>
</organism>
<reference evidence="1 2" key="1">
    <citation type="journal article" date="2024" name="BMC Biol.">
        <title>Comparative genomics of Ascetosporea gives new insight into the evolutionary basis for animal parasitism in Rhizaria.</title>
        <authorList>
            <person name="Hiltunen Thoren M."/>
            <person name="Onut-Brannstrom I."/>
            <person name="Alfjorden A."/>
            <person name="Peckova H."/>
            <person name="Swords F."/>
            <person name="Hooper C."/>
            <person name="Holzer A.S."/>
            <person name="Bass D."/>
            <person name="Burki F."/>
        </authorList>
    </citation>
    <scope>NUCLEOTIDE SEQUENCE [LARGE SCALE GENOMIC DNA]</scope>
    <source>
        <strain evidence="1">20-A016</strain>
    </source>
</reference>
<keyword evidence="2" id="KW-1185">Reference proteome</keyword>
<accession>A0ABV2AFB3</accession>
<sequence>MFGLASSAALEPDRKCESAFCTNGIRPNFGRLSRCCKARRFRGTEFSWRDFRICARLCCCFASSRTALSDLPLNTNLLLLGKELG</sequence>
<gene>
    <name evidence="1" type="ORF">MHBO_000342</name>
</gene>